<dbReference type="RefSeq" id="WP_015899038.1">
    <property type="nucleotide sequence ID" value="NC_012440.1"/>
</dbReference>
<dbReference type="HOGENOM" id="CLU_2937613_0_0_0"/>
<dbReference type="Proteomes" id="UP000001366">
    <property type="component" value="Chromosome"/>
</dbReference>
<proteinExistence type="predicted"/>
<sequence>MLLIKQCLNCSNITEFGKCDGGYELRWRVENAFEKLVCENFVKIDNSPENDKIEDVAKAS</sequence>
<protein>
    <submittedName>
        <fullName evidence="1">Uncharacterized protein</fullName>
    </submittedName>
</protein>
<keyword evidence="2" id="KW-1185">Reference proteome</keyword>
<accession>C0QT47</accession>
<dbReference type="AlphaFoldDB" id="C0QT47"/>
<gene>
    <name evidence="1" type="ordered locus">PERMA_0063</name>
</gene>
<evidence type="ECO:0000313" key="1">
    <source>
        <dbReference type="EMBL" id="ACO04934.1"/>
    </source>
</evidence>
<evidence type="ECO:0000313" key="2">
    <source>
        <dbReference type="Proteomes" id="UP000001366"/>
    </source>
</evidence>
<reference evidence="1 2" key="1">
    <citation type="journal article" date="2009" name="J. Bacteriol.">
        <title>Complete and draft genome sequences of six members of the Aquificales.</title>
        <authorList>
            <person name="Reysenbach A.L."/>
            <person name="Hamamura N."/>
            <person name="Podar M."/>
            <person name="Griffiths E."/>
            <person name="Ferreira S."/>
            <person name="Hochstein R."/>
            <person name="Heidelberg J."/>
            <person name="Johnson J."/>
            <person name="Mead D."/>
            <person name="Pohorille A."/>
            <person name="Sarmiento M."/>
            <person name="Schweighofer K."/>
            <person name="Seshadri R."/>
            <person name="Voytek M.A."/>
        </authorList>
    </citation>
    <scope>NUCLEOTIDE SEQUENCE [LARGE SCALE GENOMIC DNA]</scope>
    <source>
        <strain evidence="2">DSM 14350 / EX-H1</strain>
    </source>
</reference>
<dbReference type="EMBL" id="CP001230">
    <property type="protein sequence ID" value="ACO04934.1"/>
    <property type="molecule type" value="Genomic_DNA"/>
</dbReference>
<name>C0QT47_PERMH</name>
<organism evidence="1 2">
    <name type="scientific">Persephonella marina (strain DSM 14350 / EX-H1)</name>
    <dbReference type="NCBI Taxonomy" id="123214"/>
    <lineage>
        <taxon>Bacteria</taxon>
        <taxon>Pseudomonadati</taxon>
        <taxon>Aquificota</taxon>
        <taxon>Aquificia</taxon>
        <taxon>Aquificales</taxon>
        <taxon>Hydrogenothermaceae</taxon>
        <taxon>Persephonella</taxon>
    </lineage>
</organism>
<dbReference type="PaxDb" id="123214-PERMA_0063"/>
<dbReference type="KEGG" id="pmx:PERMA_0063"/>